<reference evidence="2" key="2">
    <citation type="submission" date="2020-09" db="EMBL/GenBank/DDBJ databases">
        <authorList>
            <person name="Sun Q."/>
            <person name="Ohkuma M."/>
        </authorList>
    </citation>
    <scope>NUCLEOTIDE SEQUENCE</scope>
    <source>
        <strain evidence="2">JCM 15325</strain>
    </source>
</reference>
<comment type="caution">
    <text evidence="2">The sequence shown here is derived from an EMBL/GenBank/DDBJ whole genome shotgun (WGS) entry which is preliminary data.</text>
</comment>
<dbReference type="EMBL" id="BMOK01000014">
    <property type="protein sequence ID" value="GGL61576.1"/>
    <property type="molecule type" value="Genomic_DNA"/>
</dbReference>
<feature type="transmembrane region" description="Helical" evidence="1">
    <location>
        <begin position="77"/>
        <end position="96"/>
    </location>
</feature>
<evidence type="ECO:0000313" key="3">
    <source>
        <dbReference type="Proteomes" id="UP000654670"/>
    </source>
</evidence>
<evidence type="ECO:0000256" key="1">
    <source>
        <dbReference type="SAM" id="Phobius"/>
    </source>
</evidence>
<proteinExistence type="predicted"/>
<feature type="transmembrane region" description="Helical" evidence="1">
    <location>
        <begin position="37"/>
        <end position="56"/>
    </location>
</feature>
<dbReference type="AlphaFoldDB" id="A0A917S8K2"/>
<gene>
    <name evidence="2" type="ORF">GCM10007968_26930</name>
</gene>
<keyword evidence="1" id="KW-0812">Transmembrane</keyword>
<keyword evidence="1" id="KW-1133">Transmembrane helix</keyword>
<dbReference type="Proteomes" id="UP000654670">
    <property type="component" value="Unassembled WGS sequence"/>
</dbReference>
<sequence>MSKTISSGLKVIYLGICLIFVVWGLQEFLKASSIYSLYGWCYLMLGTVSPSIVLLGNSRRRKEGKYLSVRSRLLLEGAVLAGIVLFAAGVIVPIGFIPKLTLSILGFLFAVPSSFMYMYLSSPKSSSQKAKS</sequence>
<accession>A0A917S8K2</accession>
<protein>
    <submittedName>
        <fullName evidence="2">Uncharacterized protein</fullName>
    </submittedName>
</protein>
<organism evidence="2 3">
    <name type="scientific">Sporolactobacillus putidus</name>
    <dbReference type="NCBI Taxonomy" id="492735"/>
    <lineage>
        <taxon>Bacteria</taxon>
        <taxon>Bacillati</taxon>
        <taxon>Bacillota</taxon>
        <taxon>Bacilli</taxon>
        <taxon>Bacillales</taxon>
        <taxon>Sporolactobacillaceae</taxon>
        <taxon>Sporolactobacillus</taxon>
    </lineage>
</organism>
<name>A0A917S8K2_9BACL</name>
<feature type="transmembrane region" description="Helical" evidence="1">
    <location>
        <begin position="7"/>
        <end position="25"/>
    </location>
</feature>
<reference evidence="2" key="1">
    <citation type="journal article" date="2014" name="Int. J. Syst. Evol. Microbiol.">
        <title>Complete genome sequence of Corynebacterium casei LMG S-19264T (=DSM 44701T), isolated from a smear-ripened cheese.</title>
        <authorList>
            <consortium name="US DOE Joint Genome Institute (JGI-PGF)"/>
            <person name="Walter F."/>
            <person name="Albersmeier A."/>
            <person name="Kalinowski J."/>
            <person name="Ruckert C."/>
        </authorList>
    </citation>
    <scope>NUCLEOTIDE SEQUENCE</scope>
    <source>
        <strain evidence="2">JCM 15325</strain>
    </source>
</reference>
<dbReference type="RefSeq" id="WP_188804229.1">
    <property type="nucleotide sequence ID" value="NZ_BMOK01000014.1"/>
</dbReference>
<keyword evidence="3" id="KW-1185">Reference proteome</keyword>
<keyword evidence="1" id="KW-0472">Membrane</keyword>
<evidence type="ECO:0000313" key="2">
    <source>
        <dbReference type="EMBL" id="GGL61576.1"/>
    </source>
</evidence>
<feature type="transmembrane region" description="Helical" evidence="1">
    <location>
        <begin position="102"/>
        <end position="120"/>
    </location>
</feature>